<evidence type="ECO:0000256" key="1">
    <source>
        <dbReference type="SAM" id="MobiDB-lite"/>
    </source>
</evidence>
<gene>
    <name evidence="2" type="ORF">C7441_12445</name>
</gene>
<name>A0A316BMR6_PSESE</name>
<evidence type="ECO:0008006" key="4">
    <source>
        <dbReference type="Google" id="ProtNLM"/>
    </source>
</evidence>
<accession>A0A316BMR6</accession>
<sequence>MTKERVSLDLPDVTGFKPRAKVPESDQAEIKQVAERAGFTARHSAQPATPPKAPASEAPFDARSLRRSNRTAKLNIATSEDTRRRFWELAQRMGISAGEDVLISMMDAYEREDGRAGGR</sequence>
<feature type="region of interest" description="Disordered" evidence="1">
    <location>
        <begin position="1"/>
        <end position="69"/>
    </location>
</feature>
<reference evidence="2 3" key="1">
    <citation type="submission" date="2018-05" db="EMBL/GenBank/DDBJ databases">
        <title>Genomic Encyclopedia of Type Strains, Phase IV (KMG-IV): sequencing the most valuable type-strain genomes for metagenomic binning, comparative biology and taxonomic classification.</title>
        <authorList>
            <person name="Goeker M."/>
        </authorList>
    </citation>
    <scope>NUCLEOTIDE SEQUENCE [LARGE SCALE GENOMIC DNA]</scope>
    <source>
        <strain evidence="2 3">DSM 6986</strain>
    </source>
</reference>
<dbReference type="AlphaFoldDB" id="A0A316BMR6"/>
<dbReference type="RefSeq" id="WP_109614779.1">
    <property type="nucleotide sequence ID" value="NZ_QGGG01000024.1"/>
</dbReference>
<feature type="compositionally biased region" description="Basic and acidic residues" evidence="1">
    <location>
        <begin position="21"/>
        <end position="34"/>
    </location>
</feature>
<keyword evidence="3" id="KW-1185">Reference proteome</keyword>
<dbReference type="EMBL" id="QGGG01000024">
    <property type="protein sequence ID" value="PWJ74170.1"/>
    <property type="molecule type" value="Genomic_DNA"/>
</dbReference>
<proteinExistence type="predicted"/>
<dbReference type="OrthoDB" id="8456370at2"/>
<protein>
    <recommendedName>
        <fullName evidence="4">Stability/partitioning determinant</fullName>
    </recommendedName>
</protein>
<evidence type="ECO:0000313" key="2">
    <source>
        <dbReference type="EMBL" id="PWJ74170.1"/>
    </source>
</evidence>
<dbReference type="Proteomes" id="UP000245396">
    <property type="component" value="Unassembled WGS sequence"/>
</dbReference>
<comment type="caution">
    <text evidence="2">The sequence shown here is derived from an EMBL/GenBank/DDBJ whole genome shotgun (WGS) entry which is preliminary data.</text>
</comment>
<organism evidence="2 3">
    <name type="scientific">Pseudaminobacter salicylatoxidans</name>
    <dbReference type="NCBI Taxonomy" id="93369"/>
    <lineage>
        <taxon>Bacteria</taxon>
        <taxon>Pseudomonadati</taxon>
        <taxon>Pseudomonadota</taxon>
        <taxon>Alphaproteobacteria</taxon>
        <taxon>Hyphomicrobiales</taxon>
        <taxon>Phyllobacteriaceae</taxon>
        <taxon>Pseudaminobacter</taxon>
    </lineage>
</organism>
<evidence type="ECO:0000313" key="3">
    <source>
        <dbReference type="Proteomes" id="UP000245396"/>
    </source>
</evidence>